<sequence length="394" mass="45291">MNLLQPPTILYSPGSTSVKSTQKVLKIRRRVQPAQNLDNAATHKIVKVAHKAIKPKPSEIPLPGSMEEDFLLESEGNPIHFLRVKNPSTGNFEMNHRIFRADYSEDPKPPASKTPKTIEFFTKIKKSVKVLAENESPPPLKVSSLRNLFRKQTSLVSPEAKYNEKLMQIKEGMKKEAETEEKLLKSLKTGQRITETKQTHCLENYYSKTNYWHKIAENLSQKVNKQPQDLMLNSAPNFRQKKEECELLDKISPLRDKYGNLAWYLTLRQWPESEIPGEVWIPIGSQLTGLYTPIRHRCNTAQEVIRTVGSHASSRGSLRSSQYFRRKIKENRQKKEEILIDNEFDDMMVQGEAKFPIEKSAAENIGVKFVTTDIGNNILPEQTIELNYEVKVKY</sequence>
<dbReference type="PANTHER" id="PTHR48421">
    <property type="entry name" value="MYCBP-ASSOCIATED PROTEIN"/>
    <property type="match status" value="1"/>
</dbReference>
<dbReference type="AlphaFoldDB" id="A0AAU9JIM1"/>
<dbReference type="PANTHER" id="PTHR48421:SF1">
    <property type="entry name" value="MYCBP-ASSOCIATED PROTEIN"/>
    <property type="match status" value="1"/>
</dbReference>
<accession>A0AAU9JIM1</accession>
<dbReference type="InterPro" id="IPR032707">
    <property type="entry name" value="MYCBPAP"/>
</dbReference>
<gene>
    <name evidence="1" type="ORF">BSTOLATCC_MIC38789</name>
</gene>
<dbReference type="Pfam" id="PF14646">
    <property type="entry name" value="MYCBPAP"/>
    <property type="match status" value="1"/>
</dbReference>
<organism evidence="1 2">
    <name type="scientific">Blepharisma stoltei</name>
    <dbReference type="NCBI Taxonomy" id="1481888"/>
    <lineage>
        <taxon>Eukaryota</taxon>
        <taxon>Sar</taxon>
        <taxon>Alveolata</taxon>
        <taxon>Ciliophora</taxon>
        <taxon>Postciliodesmatophora</taxon>
        <taxon>Heterotrichea</taxon>
        <taxon>Heterotrichida</taxon>
        <taxon>Blepharismidae</taxon>
        <taxon>Blepharisma</taxon>
    </lineage>
</organism>
<dbReference type="Proteomes" id="UP001162131">
    <property type="component" value="Unassembled WGS sequence"/>
</dbReference>
<protein>
    <submittedName>
        <fullName evidence="1">Uncharacterized protein</fullName>
    </submittedName>
</protein>
<comment type="caution">
    <text evidence="1">The sequence shown here is derived from an EMBL/GenBank/DDBJ whole genome shotgun (WGS) entry which is preliminary data.</text>
</comment>
<evidence type="ECO:0000313" key="1">
    <source>
        <dbReference type="EMBL" id="CAG9325537.1"/>
    </source>
</evidence>
<reference evidence="1" key="1">
    <citation type="submission" date="2021-09" db="EMBL/GenBank/DDBJ databases">
        <authorList>
            <consortium name="AG Swart"/>
            <person name="Singh M."/>
            <person name="Singh A."/>
            <person name="Seah K."/>
            <person name="Emmerich C."/>
        </authorList>
    </citation>
    <scope>NUCLEOTIDE SEQUENCE</scope>
    <source>
        <strain evidence="1">ATCC30299</strain>
    </source>
</reference>
<dbReference type="EMBL" id="CAJZBQ010000038">
    <property type="protein sequence ID" value="CAG9325537.1"/>
    <property type="molecule type" value="Genomic_DNA"/>
</dbReference>
<name>A0AAU9JIM1_9CILI</name>
<keyword evidence="2" id="KW-1185">Reference proteome</keyword>
<proteinExistence type="predicted"/>
<evidence type="ECO:0000313" key="2">
    <source>
        <dbReference type="Proteomes" id="UP001162131"/>
    </source>
</evidence>